<proteinExistence type="predicted"/>
<sequence>MSLPVAPLNITAGDANDPVFVGVGEIVSGRFPDRSFIQSLTQVAIRALKDASMVPADIDTVVLIPALHSFDQQADLVFSRMVEELGLNRRAKANFMVHSGGSTSDNVVRVVSGLISSGHAKTVLVLQAEGWGSADLREMVTMLSWNGIPAQWERESGLNFNSIGGLITQRYMLESGSSAEDLAGVCVSLRKWANLNPNAMYANKTLSVEQVLASKMVSDPLHAMECPMMADGGVGFVMTSAANAKAKDLPAVRVAGSGGVVSHYSIGQETDLATLGWKIAAERTFEQSGWGPEDIDMAQVYDSYAAVMSIAVEGLGLAKSGEGARLIASGATSPGGSGIPMNTNGGLLSAGHTGVGGGTALLAEGVRQVLGRADAPRQVADVNRVLIAGTGGSYMDSQVLLLERAGRN</sequence>
<evidence type="ECO:0000313" key="2">
    <source>
        <dbReference type="EMBL" id="GEK79104.1"/>
    </source>
</evidence>
<protein>
    <submittedName>
        <fullName evidence="2">Thiolase</fullName>
    </submittedName>
</protein>
<dbReference type="InterPro" id="IPR002155">
    <property type="entry name" value="Thiolase"/>
</dbReference>
<dbReference type="InterPro" id="IPR055140">
    <property type="entry name" value="Thiolase_C_2"/>
</dbReference>
<reference evidence="2 3" key="1">
    <citation type="submission" date="2019-07" db="EMBL/GenBank/DDBJ databases">
        <title>Whole genome shotgun sequence of Agrococcus baldri NBRC 103055.</title>
        <authorList>
            <person name="Hosoyama A."/>
            <person name="Uohara A."/>
            <person name="Ohji S."/>
            <person name="Ichikawa N."/>
        </authorList>
    </citation>
    <scope>NUCLEOTIDE SEQUENCE [LARGE SCALE GENOMIC DNA]</scope>
    <source>
        <strain evidence="2 3">NBRC 103055</strain>
    </source>
</reference>
<dbReference type="RefSeq" id="WP_146792486.1">
    <property type="nucleotide sequence ID" value="NZ_BJUU01000002.1"/>
</dbReference>
<dbReference type="Pfam" id="PF22691">
    <property type="entry name" value="Thiolase_C_1"/>
    <property type="match status" value="1"/>
</dbReference>
<dbReference type="PIRSF" id="PIRSF000429">
    <property type="entry name" value="Ac-CoA_Ac_transf"/>
    <property type="match status" value="1"/>
</dbReference>
<feature type="domain" description="Thiolase C-terminal" evidence="1">
    <location>
        <begin position="259"/>
        <end position="404"/>
    </location>
</feature>
<dbReference type="SUPFAM" id="SSF53901">
    <property type="entry name" value="Thiolase-like"/>
    <property type="match status" value="1"/>
</dbReference>
<evidence type="ECO:0000313" key="3">
    <source>
        <dbReference type="Proteomes" id="UP000321749"/>
    </source>
</evidence>
<dbReference type="CDD" id="cd00829">
    <property type="entry name" value="SCP-x_thiolase"/>
    <property type="match status" value="1"/>
</dbReference>
<dbReference type="EMBL" id="BJUU01000002">
    <property type="protein sequence ID" value="GEK79104.1"/>
    <property type="molecule type" value="Genomic_DNA"/>
</dbReference>
<dbReference type="PANTHER" id="PTHR42870:SF1">
    <property type="entry name" value="NON-SPECIFIC LIPID-TRANSFER PROTEIN-LIKE 2"/>
    <property type="match status" value="1"/>
</dbReference>
<comment type="caution">
    <text evidence="2">The sequence shown here is derived from an EMBL/GenBank/DDBJ whole genome shotgun (WGS) entry which is preliminary data.</text>
</comment>
<accession>A0AA87RE31</accession>
<evidence type="ECO:0000259" key="1">
    <source>
        <dbReference type="Pfam" id="PF22691"/>
    </source>
</evidence>
<name>A0AA87RE31_9MICO</name>
<dbReference type="InterPro" id="IPR016039">
    <property type="entry name" value="Thiolase-like"/>
</dbReference>
<gene>
    <name evidence="2" type="ORF">ABA31_04550</name>
</gene>
<dbReference type="Gene3D" id="3.40.47.10">
    <property type="match status" value="1"/>
</dbReference>
<keyword evidence="3" id="KW-1185">Reference proteome</keyword>
<dbReference type="Proteomes" id="UP000321749">
    <property type="component" value="Unassembled WGS sequence"/>
</dbReference>
<dbReference type="AlphaFoldDB" id="A0AA87RE31"/>
<dbReference type="GO" id="GO:0016747">
    <property type="term" value="F:acyltransferase activity, transferring groups other than amino-acyl groups"/>
    <property type="evidence" value="ECO:0007669"/>
    <property type="project" value="InterPro"/>
</dbReference>
<organism evidence="2 3">
    <name type="scientific">Agrococcus baldri</name>
    <dbReference type="NCBI Taxonomy" id="153730"/>
    <lineage>
        <taxon>Bacteria</taxon>
        <taxon>Bacillati</taxon>
        <taxon>Actinomycetota</taxon>
        <taxon>Actinomycetes</taxon>
        <taxon>Micrococcales</taxon>
        <taxon>Microbacteriaceae</taxon>
        <taxon>Agrococcus</taxon>
    </lineage>
</organism>
<dbReference type="PANTHER" id="PTHR42870">
    <property type="entry name" value="ACETYL-COA C-ACETYLTRANSFERASE"/>
    <property type="match status" value="1"/>
</dbReference>